<name>A0A9N9F9N9_9GLOM</name>
<dbReference type="AlphaFoldDB" id="A0A9N9F9N9"/>
<organism evidence="1 2">
    <name type="scientific">Paraglomus brasilianum</name>
    <dbReference type="NCBI Taxonomy" id="144538"/>
    <lineage>
        <taxon>Eukaryota</taxon>
        <taxon>Fungi</taxon>
        <taxon>Fungi incertae sedis</taxon>
        <taxon>Mucoromycota</taxon>
        <taxon>Glomeromycotina</taxon>
        <taxon>Glomeromycetes</taxon>
        <taxon>Paraglomerales</taxon>
        <taxon>Paraglomeraceae</taxon>
        <taxon>Paraglomus</taxon>
    </lineage>
</organism>
<proteinExistence type="predicted"/>
<evidence type="ECO:0000313" key="1">
    <source>
        <dbReference type="EMBL" id="CAG8520426.1"/>
    </source>
</evidence>
<evidence type="ECO:0000313" key="2">
    <source>
        <dbReference type="Proteomes" id="UP000789739"/>
    </source>
</evidence>
<keyword evidence="2" id="KW-1185">Reference proteome</keyword>
<protein>
    <submittedName>
        <fullName evidence="1">9424_t:CDS:1</fullName>
    </submittedName>
</protein>
<accession>A0A9N9F9N9</accession>
<dbReference type="Proteomes" id="UP000789739">
    <property type="component" value="Unassembled WGS sequence"/>
</dbReference>
<comment type="caution">
    <text evidence="1">The sequence shown here is derived from an EMBL/GenBank/DDBJ whole genome shotgun (WGS) entry which is preliminary data.</text>
</comment>
<dbReference type="EMBL" id="CAJVPI010000330">
    <property type="protein sequence ID" value="CAG8520426.1"/>
    <property type="molecule type" value="Genomic_DNA"/>
</dbReference>
<gene>
    <name evidence="1" type="ORF">PBRASI_LOCUS3595</name>
</gene>
<reference evidence="1" key="1">
    <citation type="submission" date="2021-06" db="EMBL/GenBank/DDBJ databases">
        <authorList>
            <person name="Kallberg Y."/>
            <person name="Tangrot J."/>
            <person name="Rosling A."/>
        </authorList>
    </citation>
    <scope>NUCLEOTIDE SEQUENCE</scope>
    <source>
        <strain evidence="1">BR232B</strain>
    </source>
</reference>
<sequence length="180" mass="20275">MAGFNNQSIHENYAYNIPSHHLHRMDSTYTNGHPLNQTIIMDSGYANMDQPIRMDYNDIYPRQDPSKALQQPSGQAFFPPGTGHFDNNNVYAGRNEPTNATPYGYVENHDLTNYNSLPVYYPPPQALVQTPSTSTPPNNAGMTTNPRSHANIIIIMNADVNLERLLSVIQSCERVEQIHM</sequence>